<protein>
    <submittedName>
        <fullName evidence="1 2">Peptidase</fullName>
    </submittedName>
</protein>
<gene>
    <name evidence="2" type="ORF">ADS79_25255</name>
    <name evidence="1" type="ORF">BRE01_53400</name>
</gene>
<dbReference type="Gene3D" id="3.20.20.140">
    <property type="entry name" value="Metal-dependent hydrolases"/>
    <property type="match status" value="1"/>
</dbReference>
<dbReference type="OrthoDB" id="9804920at2"/>
<dbReference type="AlphaFoldDB" id="A0A0K9YKE4"/>
<reference evidence="3" key="1">
    <citation type="submission" date="2015-07" db="EMBL/GenBank/DDBJ databases">
        <title>Genome sequencing project for genomic taxonomy and phylogenomics of Bacillus-like bacteria.</title>
        <authorList>
            <person name="Liu B."/>
            <person name="Wang J."/>
            <person name="Zhu Y."/>
            <person name="Liu G."/>
            <person name="Chen Q."/>
            <person name="Chen Z."/>
            <person name="Lan J."/>
            <person name="Che J."/>
            <person name="Ge C."/>
            <person name="Shi H."/>
            <person name="Pan Z."/>
            <person name="Liu X."/>
        </authorList>
    </citation>
    <scope>NUCLEOTIDE SEQUENCE [LARGE SCALE GENOMIC DNA]</scope>
    <source>
        <strain evidence="3">DSM 9887</strain>
    </source>
</reference>
<dbReference type="SUPFAM" id="SSF51556">
    <property type="entry name" value="Metallo-dependent hydrolases"/>
    <property type="match status" value="1"/>
</dbReference>
<name>A0A0K9YKE4_9BACL</name>
<organism evidence="2 3">
    <name type="scientific">Brevibacillus reuszeri</name>
    <dbReference type="NCBI Taxonomy" id="54915"/>
    <lineage>
        <taxon>Bacteria</taxon>
        <taxon>Bacillati</taxon>
        <taxon>Bacillota</taxon>
        <taxon>Bacilli</taxon>
        <taxon>Bacillales</taxon>
        <taxon>Paenibacillaceae</taxon>
        <taxon>Brevibacillus</taxon>
    </lineage>
</organism>
<sequence length="347" mass="39032">MAEVTREQARAFHDRVHVLDGHFDLLTDVEIQRGYGKTKMIETEYLPRFHEGGVHSLVAAVFVDDAYIPEMGLRKALNQVSALHAEVAESPEHIMIAKSLADIHQAKQEQKISFILSLEGAEPLYNDLSLLRIFYELGVRMMGLVWSRRNFVGDGSFFAPVREGKKGGITDFGVKLIEEAESLGIVIDVSHLNDEGFWDVMEIAQKPVIASHSNCRSLMPTMRNLTDEQIKAIAGQDGLIGLNSFSMFTAATSAEATLERLIDHVDYMKKLVGTRYIGIGLDLCDDLTKYLSPAKLARAKEIPFDVVKGHGTFPEITRELMKRGYKDEEIEGILGKNYLRIYEEIWK</sequence>
<dbReference type="RefSeq" id="WP_049741225.1">
    <property type="nucleotide sequence ID" value="NZ_BJON01000022.1"/>
</dbReference>
<dbReference type="Proteomes" id="UP000319578">
    <property type="component" value="Unassembled WGS sequence"/>
</dbReference>
<proteinExistence type="predicted"/>
<accession>A0A0K9YKE4</accession>
<evidence type="ECO:0000313" key="2">
    <source>
        <dbReference type="EMBL" id="KNB69228.1"/>
    </source>
</evidence>
<reference evidence="2" key="2">
    <citation type="submission" date="2015-07" db="EMBL/GenBank/DDBJ databases">
        <title>MeaNS - Measles Nucleotide Surveillance Program.</title>
        <authorList>
            <person name="Tran T."/>
            <person name="Druce J."/>
        </authorList>
    </citation>
    <scope>NUCLEOTIDE SEQUENCE</scope>
    <source>
        <strain evidence="2">DSM 9887</strain>
    </source>
</reference>
<dbReference type="Proteomes" id="UP000036834">
    <property type="component" value="Unassembled WGS sequence"/>
</dbReference>
<evidence type="ECO:0000313" key="4">
    <source>
        <dbReference type="Proteomes" id="UP000319578"/>
    </source>
</evidence>
<dbReference type="PANTHER" id="PTHR10443">
    <property type="entry name" value="MICROSOMAL DIPEPTIDASE"/>
    <property type="match status" value="1"/>
</dbReference>
<dbReference type="STRING" id="54915.ADS79_25255"/>
<dbReference type="CDD" id="cd01301">
    <property type="entry name" value="rDP_like"/>
    <property type="match status" value="1"/>
</dbReference>
<dbReference type="PROSITE" id="PS00869">
    <property type="entry name" value="RENAL_DIPEPTIDASE_1"/>
    <property type="match status" value="1"/>
</dbReference>
<dbReference type="EMBL" id="LGIQ01000011">
    <property type="protein sequence ID" value="KNB69228.1"/>
    <property type="molecule type" value="Genomic_DNA"/>
</dbReference>
<dbReference type="InterPro" id="IPR000180">
    <property type="entry name" value="Dipep_AS"/>
</dbReference>
<dbReference type="InterPro" id="IPR032466">
    <property type="entry name" value="Metal_Hydrolase"/>
</dbReference>
<dbReference type="PANTHER" id="PTHR10443:SF12">
    <property type="entry name" value="DIPEPTIDASE"/>
    <property type="match status" value="1"/>
</dbReference>
<comment type="caution">
    <text evidence="2">The sequence shown here is derived from an EMBL/GenBank/DDBJ whole genome shotgun (WGS) entry which is preliminary data.</text>
</comment>
<dbReference type="GO" id="GO:0070573">
    <property type="term" value="F:metallodipeptidase activity"/>
    <property type="evidence" value="ECO:0007669"/>
    <property type="project" value="InterPro"/>
</dbReference>
<dbReference type="GO" id="GO:0006508">
    <property type="term" value="P:proteolysis"/>
    <property type="evidence" value="ECO:0007669"/>
    <property type="project" value="InterPro"/>
</dbReference>
<dbReference type="InterPro" id="IPR008257">
    <property type="entry name" value="Pept_M19"/>
</dbReference>
<dbReference type="Pfam" id="PF01244">
    <property type="entry name" value="Peptidase_M19"/>
    <property type="match status" value="1"/>
</dbReference>
<dbReference type="PATRIC" id="fig|54915.3.peg.4202"/>
<evidence type="ECO:0000313" key="1">
    <source>
        <dbReference type="EMBL" id="GED71638.1"/>
    </source>
</evidence>
<reference evidence="1 4" key="3">
    <citation type="submission" date="2019-06" db="EMBL/GenBank/DDBJ databases">
        <title>Whole genome shotgun sequence of Brevibacillus reuszeri NBRC 15719.</title>
        <authorList>
            <person name="Hosoyama A."/>
            <person name="Uohara A."/>
            <person name="Ohji S."/>
            <person name="Ichikawa N."/>
        </authorList>
    </citation>
    <scope>NUCLEOTIDE SEQUENCE [LARGE SCALE GENOMIC DNA]</scope>
    <source>
        <strain evidence="1 4">NBRC 15719</strain>
    </source>
</reference>
<dbReference type="EMBL" id="BJON01000022">
    <property type="protein sequence ID" value="GED71638.1"/>
    <property type="molecule type" value="Genomic_DNA"/>
</dbReference>
<keyword evidence="4" id="KW-1185">Reference proteome</keyword>
<evidence type="ECO:0000313" key="3">
    <source>
        <dbReference type="Proteomes" id="UP000036834"/>
    </source>
</evidence>
<dbReference type="PROSITE" id="PS51365">
    <property type="entry name" value="RENAL_DIPEPTIDASE_2"/>
    <property type="match status" value="1"/>
</dbReference>